<feature type="domain" description="PknH-like extracellular" evidence="1">
    <location>
        <begin position="21"/>
        <end position="176"/>
    </location>
</feature>
<evidence type="ECO:0000313" key="2">
    <source>
        <dbReference type="EMBL" id="EKF24275.1"/>
    </source>
</evidence>
<organism evidence="2 3">
    <name type="scientific">Mycolicibacterium hassiacum (strain DSM 44199 / CIP 105218 / JCM 12690 / 3849)</name>
    <name type="common">Mycobacterium hassiacum</name>
    <dbReference type="NCBI Taxonomy" id="1122247"/>
    <lineage>
        <taxon>Bacteria</taxon>
        <taxon>Bacillati</taxon>
        <taxon>Actinomycetota</taxon>
        <taxon>Actinomycetes</taxon>
        <taxon>Mycobacteriales</taxon>
        <taxon>Mycobacteriaceae</taxon>
        <taxon>Mycolicibacterium</taxon>
    </lineage>
</organism>
<keyword evidence="3" id="KW-1185">Reference proteome</keyword>
<dbReference type="Pfam" id="PF14032">
    <property type="entry name" value="PknH_C"/>
    <property type="match status" value="1"/>
</dbReference>
<gene>
    <name evidence="2" type="ORF">C731_1651</name>
</gene>
<evidence type="ECO:0000259" key="1">
    <source>
        <dbReference type="Pfam" id="PF14032"/>
    </source>
</evidence>
<accession>K5BBN0</accession>
<dbReference type="STRING" id="1122247.GCA_000379865_01187"/>
<dbReference type="PATRIC" id="fig|1122247.3.peg.1588"/>
<comment type="caution">
    <text evidence="2">The sequence shown here is derived from an EMBL/GenBank/DDBJ whole genome shotgun (WGS) entry which is preliminary data.</text>
</comment>
<dbReference type="AlphaFoldDB" id="K5BBN0"/>
<sequence>MTGVATRAIPGIDDDSRSPVDVETVMLDQSQMRAITGAGEELSIIPSMDAKSPVDIELLADTAPPQCRWFFAETQVFGPDVEEFHKTTFQHPPKGGLISQAAAAYRTPEQARGAFTDLVAAVQACHATDHGSLLVGDWDATADALTTRAGACGRDYRVKSVVLAEVTFCRFPASAPELVLTNILKSVPE</sequence>
<dbReference type="eggNOG" id="ENOG503166R">
    <property type="taxonomic scope" value="Bacteria"/>
</dbReference>
<proteinExistence type="predicted"/>
<reference evidence="2" key="1">
    <citation type="journal article" date="2012" name="J. Bacteriol.">
        <title>Genome sequence of Mycobacterium hassiacum DSM 44199, a rare source of heat-stable mycobacterial proteins.</title>
        <authorList>
            <person name="Tiago I."/>
            <person name="Maranha A."/>
            <person name="Mendes V."/>
            <person name="Alarico S."/>
            <person name="Moynihan P.J."/>
            <person name="Clarke A.J."/>
            <person name="Macedo-Ribeiro S."/>
            <person name="Pereira P.J."/>
            <person name="Empadinhas N."/>
        </authorList>
    </citation>
    <scope>NUCLEOTIDE SEQUENCE [LARGE SCALE GENOMIC DNA]</scope>
    <source>
        <strain evidence="2">DSM 44199</strain>
    </source>
</reference>
<name>K5BBN0_MYCHD</name>
<dbReference type="InterPro" id="IPR038232">
    <property type="entry name" value="PknH-like_Extracell_sf"/>
</dbReference>
<protein>
    <submittedName>
        <fullName evidence="2">PknH-like extracellular domain protein</fullName>
    </submittedName>
</protein>
<evidence type="ECO:0000313" key="3">
    <source>
        <dbReference type="Proteomes" id="UP000006265"/>
    </source>
</evidence>
<dbReference type="Proteomes" id="UP000006265">
    <property type="component" value="Unassembled WGS sequence"/>
</dbReference>
<dbReference type="EMBL" id="AMRA01000042">
    <property type="protein sequence ID" value="EKF24275.1"/>
    <property type="molecule type" value="Genomic_DNA"/>
</dbReference>
<dbReference type="Gene3D" id="3.40.1000.70">
    <property type="entry name" value="PknH-like extracellular domain"/>
    <property type="match status" value="1"/>
</dbReference>
<dbReference type="InterPro" id="IPR026954">
    <property type="entry name" value="PknH-like_Extracell"/>
</dbReference>